<evidence type="ECO:0000313" key="2">
    <source>
        <dbReference type="Proteomes" id="UP000007383"/>
    </source>
</evidence>
<dbReference type="RefSeq" id="WP_014454683.1">
    <property type="nucleotide sequence ID" value="NC_017098.1"/>
</dbReference>
<dbReference type="EMBL" id="CP003282">
    <property type="protein sequence ID" value="AFG36686.1"/>
    <property type="molecule type" value="Genomic_DNA"/>
</dbReference>
<dbReference type="HOGENOM" id="CLU_1969139_0_0_12"/>
<evidence type="ECO:0008006" key="3">
    <source>
        <dbReference type="Google" id="ProtNLM"/>
    </source>
</evidence>
<dbReference type="AlphaFoldDB" id="H9UGP3"/>
<dbReference type="KEGG" id="sfc:Spiaf_0585"/>
<dbReference type="Proteomes" id="UP000007383">
    <property type="component" value="Chromosome"/>
</dbReference>
<reference evidence="2" key="1">
    <citation type="journal article" date="2013" name="Stand. Genomic Sci.">
        <title>Complete genome sequence of the halophilic bacterium Spirochaeta africana type strain (Z-7692(T)) from the alkaline Lake Magadi in the East African Rift.</title>
        <authorList>
            <person name="Liolos K."/>
            <person name="Abt B."/>
            <person name="Scheuner C."/>
            <person name="Teshima H."/>
            <person name="Held B."/>
            <person name="Lapidus A."/>
            <person name="Nolan M."/>
            <person name="Lucas S."/>
            <person name="Deshpande S."/>
            <person name="Cheng J.F."/>
            <person name="Tapia R."/>
            <person name="Goodwin L.A."/>
            <person name="Pitluck S."/>
            <person name="Pagani I."/>
            <person name="Ivanova N."/>
            <person name="Mavromatis K."/>
            <person name="Mikhailova N."/>
            <person name="Huntemann M."/>
            <person name="Pati A."/>
            <person name="Chen A."/>
            <person name="Palaniappan K."/>
            <person name="Land M."/>
            <person name="Rohde M."/>
            <person name="Tindall B.J."/>
            <person name="Detter J.C."/>
            <person name="Goker M."/>
            <person name="Bristow J."/>
            <person name="Eisen J.A."/>
            <person name="Markowitz V."/>
            <person name="Hugenholtz P."/>
            <person name="Woyke T."/>
            <person name="Klenk H.P."/>
            <person name="Kyrpides N.C."/>
        </authorList>
    </citation>
    <scope>NUCLEOTIDE SEQUENCE</scope>
    <source>
        <strain evidence="2">ATCC 700263 / DSM 8902 / Z-7692</strain>
    </source>
</reference>
<dbReference type="OrthoDB" id="350202at2"/>
<proteinExistence type="predicted"/>
<dbReference type="PROSITE" id="PS51257">
    <property type="entry name" value="PROKAR_LIPOPROTEIN"/>
    <property type="match status" value="1"/>
</dbReference>
<keyword evidence="2" id="KW-1185">Reference proteome</keyword>
<dbReference type="Gene3D" id="2.30.30.40">
    <property type="entry name" value="SH3 Domains"/>
    <property type="match status" value="1"/>
</dbReference>
<organism evidence="1 2">
    <name type="scientific">Spirochaeta africana (strain ATCC 700263 / DSM 8902 / Z-7692)</name>
    <dbReference type="NCBI Taxonomy" id="889378"/>
    <lineage>
        <taxon>Bacteria</taxon>
        <taxon>Pseudomonadati</taxon>
        <taxon>Spirochaetota</taxon>
        <taxon>Spirochaetia</taxon>
        <taxon>Spirochaetales</taxon>
        <taxon>Spirochaetaceae</taxon>
        <taxon>Spirochaeta</taxon>
    </lineage>
</organism>
<accession>H9UGP3</accession>
<evidence type="ECO:0000313" key="1">
    <source>
        <dbReference type="EMBL" id="AFG36686.1"/>
    </source>
</evidence>
<name>H9UGP3_SPIAZ</name>
<dbReference type="PATRIC" id="fig|889378.3.peg.594"/>
<gene>
    <name evidence="1" type="ordered locus">Spiaf_0585</name>
</gene>
<protein>
    <recommendedName>
        <fullName evidence="3">SH3 domain-containing protein</fullName>
    </recommendedName>
</protein>
<dbReference type="STRING" id="889378.Spiaf_0585"/>
<sequence length="127" mass="14405">MKHTVGIIQATVVCSLLLLAGGCSRETAVAPPVSNPEFRRYQWVVVTDEYVPVYAEPVRTARPVAVLREGEVLPVGNLQVRQDTVHGQQGRWYYLEIADAENGWVFESSFRGFYLLEQAQHYTRVPR</sequence>